<dbReference type="EMBL" id="CAJJDO010000025">
    <property type="protein sequence ID" value="CAD8154234.1"/>
    <property type="molecule type" value="Genomic_DNA"/>
</dbReference>
<feature type="chain" id="PRO_5035854881" description="Transmembrane protein" evidence="2">
    <location>
        <begin position="19"/>
        <end position="2757"/>
    </location>
</feature>
<evidence type="ECO:0000256" key="2">
    <source>
        <dbReference type="SAM" id="SignalP"/>
    </source>
</evidence>
<feature type="signal peptide" evidence="2">
    <location>
        <begin position="1"/>
        <end position="18"/>
    </location>
</feature>
<evidence type="ECO:0000256" key="1">
    <source>
        <dbReference type="SAM" id="Phobius"/>
    </source>
</evidence>
<keyword evidence="4" id="KW-1185">Reference proteome</keyword>
<evidence type="ECO:0008006" key="5">
    <source>
        <dbReference type="Google" id="ProtNLM"/>
    </source>
</evidence>
<comment type="caution">
    <text evidence="3">The sequence shown here is derived from an EMBL/GenBank/DDBJ whole genome shotgun (WGS) entry which is preliminary data.</text>
</comment>
<gene>
    <name evidence="3" type="ORF">PPENT_87.1.T0250269</name>
</gene>
<keyword evidence="1" id="KW-1133">Transmembrane helix</keyword>
<evidence type="ECO:0000313" key="3">
    <source>
        <dbReference type="EMBL" id="CAD8154234.1"/>
    </source>
</evidence>
<dbReference type="PANTHER" id="PTHR11319:SF35">
    <property type="entry name" value="OUTER MEMBRANE PROTEIN PMPC-RELATED"/>
    <property type="match status" value="1"/>
</dbReference>
<sequence>MKISRLFILLKLLQICYCTIEELSQQNPTITKYIDLLSNKYYGMVSFYSPLSSMSNFISDIVQVVDKSFLFSANFNNEFSIIAYCKHNLQTKEITHTLILVQQQEIQEQQFVVSFDPLLYEGQLICTSFYYDAELQNLQFIIQTKNDMQYKNFNQINLELRNVKFVFGGVNQNLEFSSFQGQLYPMLADNQGNIYFYLNYLIALNQCSQFEETFVFDQKEYNQENNWQLTLPFIVFKDYSIYFWHRFITPIESGDLVYLIHINTQIEFNLNYSLGTNTLMINYQLQENKQILISVKYYSYEFPYIQYNTDYIRSLIKEYQIEEIDSYLIYQWHFTTIQYQYNSLFIQIYYPDQQKNVNFKDDTVRQFSYSQFSLIFGENLNQKQYNGKINQFKFKSCQEELIDTYQCHFSCNTCNGPLKNSCLTCPENSYRNYNPESHTCTCQLWTLEQNQTKCFSISHIDQMTIKYIEKSSKKNYDQFEPYIVCSYGYFLYEDDCYQCPSASQKGDLICLECLDNWQNWIQNPICKEYVLNKIIYDHEKQEYNYVIDYLNIPSLFLFIDHELKLCNYCTQFCIHSSLTYQCKQIKEKHLGKDTYVECLYFYDSQTLSCLPPNQILNDGRCSGQACNSQCKCCGFDNHCIQCINENDLLLLNKKDCVLCTIPNCKICFQYLKQSDGILISTLTYTNYYEIITNEDYIIGCALCEDNYIYNFILNICQLKQQISESCDNYLIDQFNQPICLTTQTQNFNEGIEISNCSKFLKSCLNCVKSNINKLFCTTCQQGFFQNSLGYCESCDEKFKECKLRYPNQYDITMQQLQPFLLAISKGQKLFYPPLYVYQVQIGICQQSDKWSQNCNQVRNVNYCNKYYTNVCIECIQDDTQIITLYEGICYLCSYQCKICLPSLLNKSEIKCFHTDSQTNYIDQLSSRVKIKRENDSKYLSQLTIENLSWIDEYSDVFNQQLFQRMNFIYLLNNTFGQYFYKRQTQNISEYYQNLIIQQITVYQDGILQQQIRSLVIVDYQIINLNNLSISIQNLNKDEIINTSSKYGQDIYINNLIINQTNYVNLQKQIFLFNNITSLFINNLTIINIDLQNFHLFKLSIFIQSTRINITLVNIKLLNCKLINSSIFSITQILDIFDQNTIVLMQIQFLNCIFLNSYFLLFQDNLLCLNLQSLLIDNLTIQQSNFTSSQIFSNYTATQTKLSFITFMKNQINNSNFFVADLKFEVYSTKIEYTSIRNSQFIYFKQQLSAAYQKELLIINKIFISQLQTDSSLLSISQNIIRYIEFYNIEIRDLIQIKNDQHQSFDLFLLQANILIINNYLSYNYNSNQIQISILNSNIIKLSNILIEEQKNDIRINHEIEFFNCPLQQQFLNVYNFTSFIIDNFQIQNIMICNHNFIKIEDIQNYVTLKLQNVNFNDILLLQIQGTSQTSIIAISISKQSIIQFKSFTITNVFGNNYERLRKVSEQLTIVSIVVPQSNLEILNSYFKSNIITNTTNALIYLESKSISIDNFTNLESNYFTELIYAHLNQEYTKISIKSLQQLFPIKSEGSILNILCQYLNLNNLNNENSVALLGGFCKIELILDCELQVLNTNIRNSKSIQAQESKGGSFYINAKDTNLIMKLINITISNSYSLYDGGFIYLIPSDSSNFLILENIKATSVFSIFRGFMSAEFSLQTSENFVVLRNIDIQLEYTQIEDITSNYDVLKDNELDYIKIKNGYFYFNYCQLQLININLQFQIITQPIFYLSYMQNLHILNFYLEVGEQTSNTIIEFESIKNSQDKNLIIQSFQARQAEVTIPEAFYAQSCKSTYQYEIIHLQYLSEKSFILKNNNCLINQLSKVYQNVESIIQIRLLDNFKNFIFSNGFVLNFHKNSYSMALIDIYYQTQVKSKFELLYLLNNKCTLSTCLRIRSNDQYKMAEVILKQIYMLNNNNSKYGQLSLQNISYLIKLSYFMNNKAIEMAGAVYIQNSPLKIKKSYFINNSAPLVGAIYCSNISIKDRQVLTSTSFFYNNLAIQAINTLGIEFYSISMSQPVEKNQIITDYPQLSKSKNQSNSELYMVYLPSGQTLKQYQIFDTKILKYQNQELQLKFIILNYFKEKQIINNYSIQCNITSNYIDKDFNILQKNNITIFTAEFNKDKSELNLENYTFILNPYSEDLLKIQLSCNNIEYNDNNYYELFAKTYKCQMGEYFYEDQCLKCNASRGYYSVNPLNGECIKANPESIKNHTENLLNLYEGFWRLNILTPIGEYCSNNPSNCLGGWETGDITCMIGHIGALCEACDIYNLRGEGQYSKSRDYKCSQCEDFGFLIAEFLLAFIWAFSQIVLAVKSTQLQNQKFLLSKSQTKFYDILVRLSQDQSSSVIKLISNYFQIIMVIYTFKVEFISNLDSIFQFIGNSTYSTTYNFDCYISKIEQLDIMYLNLIWILQVQFLQYILYLLLSFFIKLSRPRFFSLETIYSSFYYLYLSGQINLIKLLAQLITPKTISNVQWISANLSYRYWTATHQMVFFTLILPLLIIFGLFIPLFLFLKLSENKFNLNNYKIKQKYGYLFNEYSKTHYYWESVKLMYRQLLILIIVLLQDYIVIKGIMLIGLLFAYQIIFSMSKPYNVGKLNQFELQAIQICIWSFLLCILQYQIQEFNQWLNIICQLFILMSLIILIVKSIQKFIQVFSSKYEQIIDYIKNVIVRYLNLQQLQNSKLFELSSKRKARVQKYFKVIKLHVFKRVQTNINIQQTQNVEIMLCSSLSPSQKQITPGRRFL</sequence>
<dbReference type="PANTHER" id="PTHR11319">
    <property type="entry name" value="G PROTEIN-COUPLED RECEPTOR-RELATED"/>
    <property type="match status" value="1"/>
</dbReference>
<reference evidence="3" key="1">
    <citation type="submission" date="2021-01" db="EMBL/GenBank/DDBJ databases">
        <authorList>
            <consortium name="Genoscope - CEA"/>
            <person name="William W."/>
        </authorList>
    </citation>
    <scope>NUCLEOTIDE SEQUENCE</scope>
</reference>
<feature type="transmembrane region" description="Helical" evidence="1">
    <location>
        <begin position="2640"/>
        <end position="2658"/>
    </location>
</feature>
<name>A0A8S1TQU0_9CILI</name>
<evidence type="ECO:0000313" key="4">
    <source>
        <dbReference type="Proteomes" id="UP000689195"/>
    </source>
</evidence>
<organism evidence="3 4">
    <name type="scientific">Paramecium pentaurelia</name>
    <dbReference type="NCBI Taxonomy" id="43138"/>
    <lineage>
        <taxon>Eukaryota</taxon>
        <taxon>Sar</taxon>
        <taxon>Alveolata</taxon>
        <taxon>Ciliophora</taxon>
        <taxon>Intramacronucleata</taxon>
        <taxon>Oligohymenophorea</taxon>
        <taxon>Peniculida</taxon>
        <taxon>Parameciidae</taxon>
        <taxon>Paramecium</taxon>
    </lineage>
</organism>
<feature type="transmembrane region" description="Helical" evidence="1">
    <location>
        <begin position="2569"/>
        <end position="2594"/>
    </location>
</feature>
<feature type="transmembrane region" description="Helical" evidence="1">
    <location>
        <begin position="2504"/>
        <end position="2527"/>
    </location>
</feature>
<dbReference type="Proteomes" id="UP000689195">
    <property type="component" value="Unassembled WGS sequence"/>
</dbReference>
<protein>
    <recommendedName>
        <fullName evidence="5">Transmembrane protein</fullName>
    </recommendedName>
</protein>
<keyword evidence="1" id="KW-0812">Transmembrane</keyword>
<dbReference type="CDD" id="cd00064">
    <property type="entry name" value="FU"/>
    <property type="match status" value="1"/>
</dbReference>
<feature type="transmembrane region" description="Helical" evidence="1">
    <location>
        <begin position="2305"/>
        <end position="2327"/>
    </location>
</feature>
<dbReference type="InterPro" id="IPR006212">
    <property type="entry name" value="Furin_repeat"/>
</dbReference>
<dbReference type="OrthoDB" id="300606at2759"/>
<feature type="transmembrane region" description="Helical" evidence="1">
    <location>
        <begin position="2454"/>
        <end position="2475"/>
    </location>
</feature>
<feature type="transmembrane region" description="Helical" evidence="1">
    <location>
        <begin position="2615"/>
        <end position="2634"/>
    </location>
</feature>
<proteinExistence type="predicted"/>
<keyword evidence="1" id="KW-0472">Membrane</keyword>
<keyword evidence="2" id="KW-0732">Signal</keyword>
<feature type="transmembrane region" description="Helical" evidence="1">
    <location>
        <begin position="2418"/>
        <end position="2442"/>
    </location>
</feature>
<accession>A0A8S1TQU0</accession>